<dbReference type="PANTHER" id="PTHR34216:SF7">
    <property type="entry name" value="POLY-BETA-1,6-N-ACETYL-D-GLUCOSAMINE N-DEACETYLASE"/>
    <property type="match status" value="1"/>
</dbReference>
<dbReference type="SUPFAM" id="SSF88713">
    <property type="entry name" value="Glycoside hydrolase/deacetylase"/>
    <property type="match status" value="1"/>
</dbReference>
<evidence type="ECO:0000256" key="1">
    <source>
        <dbReference type="ARBA" id="ARBA00022729"/>
    </source>
</evidence>
<dbReference type="EMBL" id="RDQO01000005">
    <property type="protein sequence ID" value="RMX04184.1"/>
    <property type="molecule type" value="Genomic_DNA"/>
</dbReference>
<sequence>MSGISIFMYHQVGRFPPIRTHRASYCDVDRFRWQMRMLRLFGIQVISMSEAAAALRGEVPVPARAAVLTFDDGCANFREHALPILEEFGYPSIVYAIAGMVGGSAAWLAESGHATPPLMDWVQLRDIAARGVEIGSHSLHHIRLAEQSPEVQRHELAASRQLLEQELGRPVLHACYPYGSHDLHTLQAAQAAGYATAVTCQRAAATPDFDPLALPRKAISYGDNALGFLWKLYMKDAPKGEAIRRMG</sequence>
<dbReference type="Pfam" id="PF01522">
    <property type="entry name" value="Polysacc_deac_1"/>
    <property type="match status" value="1"/>
</dbReference>
<dbReference type="Proteomes" id="UP000278006">
    <property type="component" value="Unassembled WGS sequence"/>
</dbReference>
<keyword evidence="1" id="KW-0732">Signal</keyword>
<feature type="domain" description="NodB homology" evidence="2">
    <location>
        <begin position="64"/>
        <end position="247"/>
    </location>
</feature>
<evidence type="ECO:0000259" key="2">
    <source>
        <dbReference type="PROSITE" id="PS51677"/>
    </source>
</evidence>
<protein>
    <submittedName>
        <fullName evidence="3">Polysaccharide deacetylase family protein</fullName>
    </submittedName>
</protein>
<dbReference type="InterPro" id="IPR051398">
    <property type="entry name" value="Polysacch_Deacetylase"/>
</dbReference>
<dbReference type="CDD" id="cd10918">
    <property type="entry name" value="CE4_NodB_like_5s_6s"/>
    <property type="match status" value="1"/>
</dbReference>
<name>A0A3M6QMB6_9BURK</name>
<dbReference type="GO" id="GO:0016810">
    <property type="term" value="F:hydrolase activity, acting on carbon-nitrogen (but not peptide) bonds"/>
    <property type="evidence" value="ECO:0007669"/>
    <property type="project" value="InterPro"/>
</dbReference>
<dbReference type="Gene3D" id="3.20.20.370">
    <property type="entry name" value="Glycoside hydrolase/deacetylase"/>
    <property type="match status" value="1"/>
</dbReference>
<gene>
    <name evidence="3" type="ORF">D8I35_15370</name>
</gene>
<dbReference type="GO" id="GO:0005975">
    <property type="term" value="P:carbohydrate metabolic process"/>
    <property type="evidence" value="ECO:0007669"/>
    <property type="project" value="InterPro"/>
</dbReference>
<dbReference type="InterPro" id="IPR011330">
    <property type="entry name" value="Glyco_hydro/deAcase_b/a-brl"/>
</dbReference>
<dbReference type="InterPro" id="IPR002509">
    <property type="entry name" value="NODB_dom"/>
</dbReference>
<evidence type="ECO:0000313" key="3">
    <source>
        <dbReference type="EMBL" id="RMX04184.1"/>
    </source>
</evidence>
<proteinExistence type="predicted"/>
<dbReference type="PROSITE" id="PS51677">
    <property type="entry name" value="NODB"/>
    <property type="match status" value="1"/>
</dbReference>
<dbReference type="PANTHER" id="PTHR34216">
    <property type="match status" value="1"/>
</dbReference>
<accession>A0A3M6QMB6</accession>
<dbReference type="AlphaFoldDB" id="A0A3M6QMB6"/>
<reference evidence="3 4" key="1">
    <citation type="submission" date="2018-10" db="EMBL/GenBank/DDBJ databases">
        <title>Draft genome of Cortibacter populi DSM10536.</title>
        <authorList>
            <person name="Bernier A.-M."/>
            <person name="Bernard K."/>
        </authorList>
    </citation>
    <scope>NUCLEOTIDE SEQUENCE [LARGE SCALE GENOMIC DNA]</scope>
    <source>
        <strain evidence="3 4">DSM 105136</strain>
    </source>
</reference>
<organism evidence="3 4">
    <name type="scientific">Corticibacter populi</name>
    <dbReference type="NCBI Taxonomy" id="1550736"/>
    <lineage>
        <taxon>Bacteria</taxon>
        <taxon>Pseudomonadati</taxon>
        <taxon>Pseudomonadota</taxon>
        <taxon>Betaproteobacteria</taxon>
        <taxon>Burkholderiales</taxon>
        <taxon>Comamonadaceae</taxon>
        <taxon>Corticibacter</taxon>
    </lineage>
</organism>
<dbReference type="OrthoDB" id="9814639at2"/>
<comment type="caution">
    <text evidence="3">The sequence shown here is derived from an EMBL/GenBank/DDBJ whole genome shotgun (WGS) entry which is preliminary data.</text>
</comment>
<dbReference type="RefSeq" id="WP_122230915.1">
    <property type="nucleotide sequence ID" value="NZ_RDQO01000005.1"/>
</dbReference>
<keyword evidence="4" id="KW-1185">Reference proteome</keyword>
<evidence type="ECO:0000313" key="4">
    <source>
        <dbReference type="Proteomes" id="UP000278006"/>
    </source>
</evidence>